<evidence type="ECO:0000256" key="2">
    <source>
        <dbReference type="SAM" id="MobiDB-lite"/>
    </source>
</evidence>
<keyword evidence="5" id="KW-1185">Reference proteome</keyword>
<name>A0ABN2PGU4_9ACTN</name>
<dbReference type="Proteomes" id="UP001501612">
    <property type="component" value="Unassembled WGS sequence"/>
</dbReference>
<dbReference type="EMBL" id="BAAAMY010000005">
    <property type="protein sequence ID" value="GAA1921515.1"/>
    <property type="molecule type" value="Genomic_DNA"/>
</dbReference>
<dbReference type="NCBIfam" id="TIGR00350">
    <property type="entry name" value="lytR_cpsA_psr"/>
    <property type="match status" value="1"/>
</dbReference>
<dbReference type="Pfam" id="PF03816">
    <property type="entry name" value="LytR_cpsA_psr"/>
    <property type="match status" value="1"/>
</dbReference>
<dbReference type="PANTHER" id="PTHR33392">
    <property type="entry name" value="POLYISOPRENYL-TEICHOIC ACID--PEPTIDOGLYCAN TEICHOIC ACID TRANSFERASE TAGU"/>
    <property type="match status" value="1"/>
</dbReference>
<dbReference type="PANTHER" id="PTHR33392:SF6">
    <property type="entry name" value="POLYISOPRENYL-TEICHOIC ACID--PEPTIDOGLYCAN TEICHOIC ACID TRANSFERASE TAGU"/>
    <property type="match status" value="1"/>
</dbReference>
<comment type="caution">
    <text evidence="4">The sequence shown here is derived from an EMBL/GenBank/DDBJ whole genome shotgun (WGS) entry which is preliminary data.</text>
</comment>
<sequence>MSKRRAPKRRAPKERRHTVAKVITTSTLGLALATGVGVTTVYHHLNGNLQVMDVSDQLTDRPEKVDVAGGEPLNLLIMGSDSRDGAGNDIDGLTGGGQRSDTTMILHVSADRERAFGVSLPRDAMVARPDCTTEDGGTIPGEDPVMFNTAYSVGGPACTIQTVEQLTGIRIDHFVDVDFGGFESMVDAIDGVEVCIPTEVDDPAHDIYLEAGTQELEGKDALAYVRERYVLSSNSDIGRMKRQQAFVASMANKLVSAGTLSRPDRLVGFLNAATKSLTLDPELESVAKLSDLGLQFRNTGLNKIRFVTVPIAAYEPDPNRLVWTDEADELWQKIINDEPVGKELSQGVITAAKPQGGSTGGSGGSSEEKAELAANGLCA</sequence>
<gene>
    <name evidence="4" type="ORF">GCM10009737_23740</name>
</gene>
<dbReference type="Gene3D" id="3.40.630.190">
    <property type="entry name" value="LCP protein"/>
    <property type="match status" value="1"/>
</dbReference>
<feature type="domain" description="Cell envelope-related transcriptional attenuator" evidence="3">
    <location>
        <begin position="99"/>
        <end position="254"/>
    </location>
</feature>
<protein>
    <submittedName>
        <fullName evidence="4">LCP family protein</fullName>
    </submittedName>
</protein>
<accession>A0ABN2PGU4</accession>
<reference evidence="4 5" key="1">
    <citation type="journal article" date="2019" name="Int. J. Syst. Evol. Microbiol.">
        <title>The Global Catalogue of Microorganisms (GCM) 10K type strain sequencing project: providing services to taxonomists for standard genome sequencing and annotation.</title>
        <authorList>
            <consortium name="The Broad Institute Genomics Platform"/>
            <consortium name="The Broad Institute Genome Sequencing Center for Infectious Disease"/>
            <person name="Wu L."/>
            <person name="Ma J."/>
        </authorList>
    </citation>
    <scope>NUCLEOTIDE SEQUENCE [LARGE SCALE GENOMIC DNA]</scope>
    <source>
        <strain evidence="4 5">JCM 14046</strain>
    </source>
</reference>
<evidence type="ECO:0000259" key="3">
    <source>
        <dbReference type="Pfam" id="PF03816"/>
    </source>
</evidence>
<evidence type="ECO:0000313" key="5">
    <source>
        <dbReference type="Proteomes" id="UP001501612"/>
    </source>
</evidence>
<evidence type="ECO:0000313" key="4">
    <source>
        <dbReference type="EMBL" id="GAA1921515.1"/>
    </source>
</evidence>
<dbReference type="InterPro" id="IPR004474">
    <property type="entry name" value="LytR_CpsA_psr"/>
</dbReference>
<organism evidence="4 5">
    <name type="scientific">Nocardioides lentus</name>
    <dbReference type="NCBI Taxonomy" id="338077"/>
    <lineage>
        <taxon>Bacteria</taxon>
        <taxon>Bacillati</taxon>
        <taxon>Actinomycetota</taxon>
        <taxon>Actinomycetes</taxon>
        <taxon>Propionibacteriales</taxon>
        <taxon>Nocardioidaceae</taxon>
        <taxon>Nocardioides</taxon>
    </lineage>
</organism>
<feature type="region of interest" description="Disordered" evidence="2">
    <location>
        <begin position="351"/>
        <end position="379"/>
    </location>
</feature>
<dbReference type="InterPro" id="IPR050922">
    <property type="entry name" value="LytR/CpsA/Psr_CW_biosynth"/>
</dbReference>
<proteinExistence type="inferred from homology"/>
<comment type="similarity">
    <text evidence="1">Belongs to the LytR/CpsA/Psr (LCP) family.</text>
</comment>
<dbReference type="RefSeq" id="WP_344007427.1">
    <property type="nucleotide sequence ID" value="NZ_BAAAMY010000005.1"/>
</dbReference>
<evidence type="ECO:0000256" key="1">
    <source>
        <dbReference type="ARBA" id="ARBA00006068"/>
    </source>
</evidence>